<evidence type="ECO:0000313" key="7">
    <source>
        <dbReference type="EMBL" id="CUS14716.1"/>
    </source>
</evidence>
<evidence type="ECO:0000313" key="8">
    <source>
        <dbReference type="Proteomes" id="UP001412239"/>
    </source>
</evidence>
<dbReference type="Pfam" id="PF03914">
    <property type="entry name" value="CBF"/>
    <property type="match status" value="1"/>
</dbReference>
<evidence type="ECO:0000256" key="1">
    <source>
        <dbReference type="ARBA" id="ARBA00004232"/>
    </source>
</evidence>
<accession>A0A292Q4J0</accession>
<dbReference type="EMBL" id="LN890956">
    <property type="protein sequence ID" value="CUS14716.1"/>
    <property type="molecule type" value="Genomic_DNA"/>
</dbReference>
<dbReference type="InterPro" id="IPR016024">
    <property type="entry name" value="ARM-type_fold"/>
</dbReference>
<dbReference type="InterPro" id="IPR027193">
    <property type="entry name" value="Noc4"/>
</dbReference>
<feature type="compositionally biased region" description="Basic and acidic residues" evidence="5">
    <location>
        <begin position="8"/>
        <end position="22"/>
    </location>
</feature>
<comment type="subcellular location">
    <subcellularLocation>
        <location evidence="1">Nucleus membrane</location>
        <topology evidence="1">Multi-pass membrane protein</topology>
    </subcellularLocation>
</comment>
<gene>
    <name evidence="7" type="ORF">GSTUAT00001241001</name>
</gene>
<dbReference type="AlphaFoldDB" id="A0A292Q4J0"/>
<dbReference type="PANTHER" id="PTHR12455:SF0">
    <property type="entry name" value="NUCLEOLAR COMPLEX PROTEIN 4 HOMOLOG"/>
    <property type="match status" value="1"/>
</dbReference>
<proteinExistence type="inferred from homology"/>
<dbReference type="Proteomes" id="UP001412239">
    <property type="component" value="Unassembled WGS sequence"/>
</dbReference>
<protein>
    <recommendedName>
        <fullName evidence="6">CCAAT-binding factor domain-containing protein</fullName>
    </recommendedName>
</protein>
<keyword evidence="8" id="KW-1185">Reference proteome</keyword>
<dbReference type="InterPro" id="IPR005612">
    <property type="entry name" value="CCAAT-binding_factor"/>
</dbReference>
<dbReference type="SUPFAM" id="SSF48371">
    <property type="entry name" value="ARM repeat"/>
    <property type="match status" value="1"/>
</dbReference>
<sequence length="572" mass="64320">MAPKPSKPRAEIAGKLSTDRRERSKKVAVLKKKRTELVEKTSELQSKQAAEEIEGLEKEIVASPRGYNHVVKLLEYLKSPEKATISAAATSLCRAFIKLMAKGELSKKKGATDAEVQILGWLRGQYKVFVGELCGLVDYKDGGVQEEVLWLLMRLVKAESEHLTPPGGEAYFAHNLFQKIVEALVYAENLEDYVRIQFTEEYLDAYDDVRYSFFAAIKALTQTALKTPPTLPQFTKTTITLILSLHNLPTSTTPPFTSFFALAPASSSTTSTNPRAILTLTAHRKLLQTTFLHLLRLPTITPYIPSILHNITTLASAFPNPETLMDFLTDTYSTGGPTALLALSGLFYLIKTKNLDYPNFYQNLYALLDRNLLHLKYRSRFFRLLEEFLSSKYLPAALIASFIKRLARLALSAPPAAVVVIVPFVYNLLKAHSACWFMLHREDTAEELDRWRKEGVVDPFDAEEEDPLETAAIDSCLWELEMLRGHWQPNVATLARILGEQFTKAGYGLEDFLDHSYGSMFAAEMKKDVSSERPPVVEFEVPKRIFPEGEREEGNGNLSGVALNPLLSLWEF</sequence>
<reference evidence="7" key="1">
    <citation type="submission" date="2015-10" db="EMBL/GenBank/DDBJ databases">
        <authorList>
            <person name="Regsiter A."/>
            <person name="william w."/>
        </authorList>
    </citation>
    <scope>NUCLEOTIDE SEQUENCE</scope>
    <source>
        <strain evidence="7">Montdore</strain>
    </source>
</reference>
<dbReference type="GO" id="GO:0042254">
    <property type="term" value="P:ribosome biogenesis"/>
    <property type="evidence" value="ECO:0007669"/>
    <property type="project" value="InterPro"/>
</dbReference>
<organism evidence="7 8">
    <name type="scientific">Tuber aestivum</name>
    <name type="common">summer truffle</name>
    <dbReference type="NCBI Taxonomy" id="59557"/>
    <lineage>
        <taxon>Eukaryota</taxon>
        <taxon>Fungi</taxon>
        <taxon>Dikarya</taxon>
        <taxon>Ascomycota</taxon>
        <taxon>Pezizomycotina</taxon>
        <taxon>Pezizomycetes</taxon>
        <taxon>Pezizales</taxon>
        <taxon>Tuberaceae</taxon>
        <taxon>Tuber</taxon>
    </lineage>
</organism>
<evidence type="ECO:0000256" key="3">
    <source>
        <dbReference type="ARBA" id="ARBA00022692"/>
    </source>
</evidence>
<dbReference type="PANTHER" id="PTHR12455">
    <property type="entry name" value="NUCLEOLAR COMPLEX PROTEIN 4"/>
    <property type="match status" value="1"/>
</dbReference>
<keyword evidence="4" id="KW-1133">Transmembrane helix</keyword>
<dbReference type="GO" id="GO:0030692">
    <property type="term" value="C:Noc4p-Nop14p complex"/>
    <property type="evidence" value="ECO:0007669"/>
    <property type="project" value="TreeGrafter"/>
</dbReference>
<evidence type="ECO:0000256" key="5">
    <source>
        <dbReference type="SAM" id="MobiDB-lite"/>
    </source>
</evidence>
<keyword evidence="3" id="KW-0812">Transmembrane</keyword>
<feature type="domain" description="CCAAT-binding factor" evidence="6">
    <location>
        <begin position="339"/>
        <end position="495"/>
    </location>
</feature>
<evidence type="ECO:0000259" key="6">
    <source>
        <dbReference type="Pfam" id="PF03914"/>
    </source>
</evidence>
<dbReference type="GO" id="GO:0032040">
    <property type="term" value="C:small-subunit processome"/>
    <property type="evidence" value="ECO:0007669"/>
    <property type="project" value="TreeGrafter"/>
</dbReference>
<keyword evidence="4" id="KW-0472">Membrane</keyword>
<evidence type="ECO:0000256" key="4">
    <source>
        <dbReference type="ARBA" id="ARBA00022989"/>
    </source>
</evidence>
<dbReference type="GO" id="GO:0031965">
    <property type="term" value="C:nuclear membrane"/>
    <property type="evidence" value="ECO:0007669"/>
    <property type="project" value="UniProtKB-SubCell"/>
</dbReference>
<comment type="similarity">
    <text evidence="2">Belongs to the CBF/MAK21 family.</text>
</comment>
<name>A0A292Q4J0_9PEZI</name>
<evidence type="ECO:0000256" key="2">
    <source>
        <dbReference type="ARBA" id="ARBA00007797"/>
    </source>
</evidence>
<feature type="region of interest" description="Disordered" evidence="5">
    <location>
        <begin position="1"/>
        <end position="27"/>
    </location>
</feature>